<evidence type="ECO:0000259" key="1">
    <source>
        <dbReference type="Pfam" id="PF13843"/>
    </source>
</evidence>
<dbReference type="AlphaFoldDB" id="A0A6A1QE14"/>
<comment type="caution">
    <text evidence="2">The sequence shown here is derived from an EMBL/GenBank/DDBJ whole genome shotgun (WGS) entry which is preliminary data.</text>
</comment>
<dbReference type="Pfam" id="PF13843">
    <property type="entry name" value="DDE_Tnp_1_7"/>
    <property type="match status" value="1"/>
</dbReference>
<keyword evidence="3" id="KW-1185">Reference proteome</keyword>
<dbReference type="GO" id="GO:0004803">
    <property type="term" value="F:transposase activity"/>
    <property type="evidence" value="ECO:0007669"/>
    <property type="project" value="InterPro"/>
</dbReference>
<evidence type="ECO:0000313" key="2">
    <source>
        <dbReference type="EMBL" id="KAB0404789.1"/>
    </source>
</evidence>
<reference evidence="2 3" key="1">
    <citation type="journal article" date="2019" name="PLoS ONE">
        <title>Genomic analyses reveal an absence of contemporary introgressive admixture between fin whales and blue whales, despite known hybrids.</title>
        <authorList>
            <person name="Westbury M.V."/>
            <person name="Petersen B."/>
            <person name="Lorenzen E.D."/>
        </authorList>
    </citation>
    <scope>NUCLEOTIDE SEQUENCE [LARGE SCALE GENOMIC DNA]</scope>
    <source>
        <strain evidence="2">FinWhale-01</strain>
    </source>
</reference>
<dbReference type="EMBL" id="SGJD01000538">
    <property type="protein sequence ID" value="KAB0404789.1"/>
    <property type="molecule type" value="Genomic_DNA"/>
</dbReference>
<dbReference type="InterPro" id="IPR042423">
    <property type="entry name" value="PGBD5"/>
</dbReference>
<dbReference type="Proteomes" id="UP000437017">
    <property type="component" value="Unassembled WGS sequence"/>
</dbReference>
<proteinExistence type="predicted"/>
<evidence type="ECO:0000313" key="3">
    <source>
        <dbReference type="Proteomes" id="UP000437017"/>
    </source>
</evidence>
<feature type="domain" description="PiggyBac transposable element-derived protein" evidence="1">
    <location>
        <begin position="49"/>
        <end position="175"/>
    </location>
</feature>
<organism evidence="2 3">
    <name type="scientific">Balaenoptera physalus</name>
    <name type="common">Fin whale</name>
    <name type="synonym">Balaena physalus</name>
    <dbReference type="NCBI Taxonomy" id="9770"/>
    <lineage>
        <taxon>Eukaryota</taxon>
        <taxon>Metazoa</taxon>
        <taxon>Chordata</taxon>
        <taxon>Craniata</taxon>
        <taxon>Vertebrata</taxon>
        <taxon>Euteleostomi</taxon>
        <taxon>Mammalia</taxon>
        <taxon>Eutheria</taxon>
        <taxon>Laurasiatheria</taxon>
        <taxon>Artiodactyla</taxon>
        <taxon>Whippomorpha</taxon>
        <taxon>Cetacea</taxon>
        <taxon>Mysticeti</taxon>
        <taxon>Balaenopteridae</taxon>
        <taxon>Balaenoptera</taxon>
    </lineage>
</organism>
<gene>
    <name evidence="2" type="ORF">E2I00_018219</name>
</gene>
<dbReference type="InterPro" id="IPR029526">
    <property type="entry name" value="PGBD"/>
</dbReference>
<dbReference type="GO" id="GO:0098038">
    <property type="term" value="P:non-replicative DNA transposition"/>
    <property type="evidence" value="ECO:0007669"/>
    <property type="project" value="InterPro"/>
</dbReference>
<sequence>MLGSVGTVEPEARGGVAFPHTRPGDGSLCFQNGWAPARPCCELTDPCVFLMQIYVHLKEGGGPDGLDALKNKPQLHSMVARSLCRSAAGKNYIIFTGPSITSLTLFEEFEKQGIYCCGLLSSRKSDCTGLPPSMLSSPALPPARGQHSIRMKGSMSLICWYNKGHFRFLTNAYSPVQQGGHAVSPGAGVWVSSGVRYFVSHKANKTWQQVFWFAVSVAVNNAYILYKMSEAYHVKRYSRAQFGETLVRELLGLEDTSPSL</sequence>
<dbReference type="OrthoDB" id="118105at2759"/>
<protein>
    <recommendedName>
        <fullName evidence="1">PiggyBac transposable element-derived protein domain-containing protein</fullName>
    </recommendedName>
</protein>
<name>A0A6A1QE14_BALPH</name>
<dbReference type="GO" id="GO:0005634">
    <property type="term" value="C:nucleus"/>
    <property type="evidence" value="ECO:0007669"/>
    <property type="project" value="TreeGrafter"/>
</dbReference>
<accession>A0A6A1QE14</accession>
<dbReference type="PANTHER" id="PTHR28576:SF2">
    <property type="entry name" value="PIGGYBAC TRANSPOSABLE ELEMENT-DERIVED PROTEIN 5"/>
    <property type="match status" value="1"/>
</dbReference>
<dbReference type="PANTHER" id="PTHR28576">
    <property type="entry name" value="PIGGYBAC TRANSPOSABLE ELEMENT-DERIVED PROTEIN 5"/>
    <property type="match status" value="1"/>
</dbReference>